<dbReference type="Gene3D" id="3.30.70.560">
    <property type="entry name" value="7,8-Dihydro-6-hydroxymethylpterin-pyrophosphokinase HPPK"/>
    <property type="match status" value="1"/>
</dbReference>
<dbReference type="Pfam" id="PF01288">
    <property type="entry name" value="HPPK"/>
    <property type="match status" value="1"/>
</dbReference>
<keyword evidence="8" id="KW-0067">ATP-binding</keyword>
<dbReference type="PATRIC" id="fig|795359.3.peg.372"/>
<dbReference type="EC" id="2.7.6.3" evidence="3"/>
<dbReference type="SUPFAM" id="SSF55083">
    <property type="entry name" value="6-hydroxymethyl-7,8-dihydropterin pyrophosphokinase, HPPK"/>
    <property type="match status" value="1"/>
</dbReference>
<dbReference type="AlphaFoldDB" id="F8C3M6"/>
<name>F8C3M6_THEGP</name>
<evidence type="ECO:0000256" key="12">
    <source>
        <dbReference type="ARBA" id="ARBA00033413"/>
    </source>
</evidence>
<dbReference type="GO" id="GO:0046654">
    <property type="term" value="P:tetrahydrofolate biosynthetic process"/>
    <property type="evidence" value="ECO:0007669"/>
    <property type="project" value="UniProtKB-UniPathway"/>
</dbReference>
<comment type="function">
    <text evidence="10">Catalyzes the transfer of pyrophosphate from adenosine triphosphate (ATP) to 6-hydroxymethyl-7,8-dihydropterin, an enzymatic step in folate biosynthesis pathway.</text>
</comment>
<reference evidence="14 15" key="1">
    <citation type="journal article" date="2013" name="Genome Announc.">
        <title>Complete genome sequence of the hyperthermophilic sulfate-reducing bacterium Thermodesulfobacterium geofontis OPF15T.</title>
        <authorList>
            <person name="Elkins J.G."/>
            <person name="Hamilton-Brehm S.D."/>
            <person name="Lucas S."/>
            <person name="Han J."/>
            <person name="Lapidus A."/>
            <person name="Cheng J.F."/>
            <person name="Goodwin L.A."/>
            <person name="Pitluck S."/>
            <person name="Peters L."/>
            <person name="Mikhailova N."/>
            <person name="Davenport K.W."/>
            <person name="Detter J.C."/>
            <person name="Han C.S."/>
            <person name="Tapia R."/>
            <person name="Land M.L."/>
            <person name="Hauser L."/>
            <person name="Kyrpides N.C."/>
            <person name="Ivanova N.N."/>
            <person name="Pagani I."/>
            <person name="Bruce D."/>
            <person name="Woyke T."/>
            <person name="Cottingham R.W."/>
        </authorList>
    </citation>
    <scope>NUCLEOTIDE SEQUENCE [LARGE SCALE GENOMIC DNA]</scope>
    <source>
        <strain evidence="14 15">OPF15</strain>
    </source>
</reference>
<evidence type="ECO:0000313" key="14">
    <source>
        <dbReference type="EMBL" id="AEH22475.1"/>
    </source>
</evidence>
<accession>F8C3M6</accession>
<keyword evidence="15" id="KW-1185">Reference proteome</keyword>
<dbReference type="PANTHER" id="PTHR43071:SF1">
    <property type="entry name" value="2-AMINO-4-HYDROXY-6-HYDROXYMETHYLDIHYDROPTERIDINE PYROPHOSPHOKINASE"/>
    <property type="match status" value="1"/>
</dbReference>
<keyword evidence="9" id="KW-0289">Folate biosynthesis</keyword>
<evidence type="ECO:0000256" key="1">
    <source>
        <dbReference type="ARBA" id="ARBA00005051"/>
    </source>
</evidence>
<keyword evidence="6" id="KW-0547">Nucleotide-binding</keyword>
<evidence type="ECO:0000256" key="11">
    <source>
        <dbReference type="ARBA" id="ARBA00029766"/>
    </source>
</evidence>
<evidence type="ECO:0000256" key="5">
    <source>
        <dbReference type="ARBA" id="ARBA00022679"/>
    </source>
</evidence>
<dbReference type="HOGENOM" id="CLU_097916_1_2_0"/>
<dbReference type="InterPro" id="IPR035907">
    <property type="entry name" value="Hppk_sf"/>
</dbReference>
<dbReference type="InterPro" id="IPR000550">
    <property type="entry name" value="Hppk"/>
</dbReference>
<evidence type="ECO:0000256" key="10">
    <source>
        <dbReference type="ARBA" id="ARBA00029409"/>
    </source>
</evidence>
<evidence type="ECO:0000256" key="8">
    <source>
        <dbReference type="ARBA" id="ARBA00022840"/>
    </source>
</evidence>
<evidence type="ECO:0000313" key="15">
    <source>
        <dbReference type="Proteomes" id="UP000006583"/>
    </source>
</evidence>
<dbReference type="STRING" id="795359.TOPB45_0369"/>
<evidence type="ECO:0000256" key="3">
    <source>
        <dbReference type="ARBA" id="ARBA00013253"/>
    </source>
</evidence>
<keyword evidence="7 14" id="KW-0418">Kinase</keyword>
<keyword evidence="5 14" id="KW-0808">Transferase</keyword>
<dbReference type="OrthoDB" id="9808041at2"/>
<gene>
    <name evidence="14" type="ordered locus">TOPB45_0369</name>
</gene>
<evidence type="ECO:0000256" key="2">
    <source>
        <dbReference type="ARBA" id="ARBA00005810"/>
    </source>
</evidence>
<dbReference type="CDD" id="cd00483">
    <property type="entry name" value="HPPK"/>
    <property type="match status" value="1"/>
</dbReference>
<comment type="similarity">
    <text evidence="2">Belongs to the HPPK family.</text>
</comment>
<dbReference type="GO" id="GO:0005524">
    <property type="term" value="F:ATP binding"/>
    <property type="evidence" value="ECO:0007669"/>
    <property type="project" value="UniProtKB-KW"/>
</dbReference>
<evidence type="ECO:0000256" key="4">
    <source>
        <dbReference type="ARBA" id="ARBA00016218"/>
    </source>
</evidence>
<protein>
    <recommendedName>
        <fullName evidence="4">2-amino-4-hydroxy-6-hydroxymethyldihydropteridine pyrophosphokinase</fullName>
        <ecNumber evidence="3">2.7.6.3</ecNumber>
    </recommendedName>
    <alternativeName>
        <fullName evidence="11">6-hydroxymethyl-7,8-dihydropterin pyrophosphokinase</fullName>
    </alternativeName>
    <alternativeName>
        <fullName evidence="12">7,8-dihydro-6-hydroxymethylpterin-pyrophosphokinase</fullName>
    </alternativeName>
</protein>
<dbReference type="eggNOG" id="COG0801">
    <property type="taxonomic scope" value="Bacteria"/>
</dbReference>
<dbReference type="EMBL" id="CP002829">
    <property type="protein sequence ID" value="AEH22475.1"/>
    <property type="molecule type" value="Genomic_DNA"/>
</dbReference>
<evidence type="ECO:0000256" key="6">
    <source>
        <dbReference type="ARBA" id="ARBA00022741"/>
    </source>
</evidence>
<dbReference type="GO" id="GO:0016301">
    <property type="term" value="F:kinase activity"/>
    <property type="evidence" value="ECO:0007669"/>
    <property type="project" value="UniProtKB-KW"/>
</dbReference>
<comment type="pathway">
    <text evidence="1">Cofactor biosynthesis; tetrahydrofolate biosynthesis; 2-amino-4-hydroxy-6-hydroxymethyl-7,8-dihydropteridine diphosphate from 7,8-dihydroneopterin triphosphate: step 4/4.</text>
</comment>
<dbReference type="NCBIfam" id="TIGR01498">
    <property type="entry name" value="folK"/>
    <property type="match status" value="1"/>
</dbReference>
<evidence type="ECO:0000256" key="9">
    <source>
        <dbReference type="ARBA" id="ARBA00022909"/>
    </source>
</evidence>
<dbReference type="GO" id="GO:0046656">
    <property type="term" value="P:folic acid biosynthetic process"/>
    <property type="evidence" value="ECO:0007669"/>
    <property type="project" value="UniProtKB-KW"/>
</dbReference>
<evidence type="ECO:0000256" key="7">
    <source>
        <dbReference type="ARBA" id="ARBA00022777"/>
    </source>
</evidence>
<dbReference type="UniPathway" id="UPA00077">
    <property type="reaction ID" value="UER00155"/>
</dbReference>
<dbReference type="KEGG" id="top:TOPB45_0369"/>
<proteinExistence type="inferred from homology"/>
<feature type="domain" description="7,8-dihydro-6-hydroxymethylpterin-pyrophosphokinase" evidence="13">
    <location>
        <begin position="11"/>
        <end position="140"/>
    </location>
</feature>
<organism evidence="14 15">
    <name type="scientific">Thermodesulfobacterium geofontis (strain OPF15)</name>
    <dbReference type="NCBI Taxonomy" id="795359"/>
    <lineage>
        <taxon>Bacteria</taxon>
        <taxon>Pseudomonadati</taxon>
        <taxon>Thermodesulfobacteriota</taxon>
        <taxon>Thermodesulfobacteria</taxon>
        <taxon>Thermodesulfobacteriales</taxon>
        <taxon>Thermodesulfobacteriaceae</taxon>
        <taxon>Thermodesulfobacterium</taxon>
    </lineage>
</organism>
<evidence type="ECO:0000259" key="13">
    <source>
        <dbReference type="Pfam" id="PF01288"/>
    </source>
</evidence>
<dbReference type="PANTHER" id="PTHR43071">
    <property type="entry name" value="2-AMINO-4-HYDROXY-6-HYDROXYMETHYLDIHYDROPTERIDINE PYROPHOSPHOKINASE"/>
    <property type="match status" value="1"/>
</dbReference>
<dbReference type="Proteomes" id="UP000006583">
    <property type="component" value="Chromosome"/>
</dbReference>
<dbReference type="GO" id="GO:0003848">
    <property type="term" value="F:2-amino-4-hydroxy-6-hydroxymethyldihydropteridine diphosphokinase activity"/>
    <property type="evidence" value="ECO:0007669"/>
    <property type="project" value="UniProtKB-EC"/>
</dbReference>
<sequence>MFYPATLNKVILSLGSNLGNREKNLKKACQALKKLPLRIIKSSKIYETKPWGFESSNLFLNMVLLGETPLSPWALILEIKKIEAKMGRKLRKEKLYEDRIIDIDIIFYENLVISSESLTIPHPHMHKREFVMLPSLEIAPSFLHPIFKKSIAELYEEYKTIKDKL</sequence>